<protein>
    <submittedName>
        <fullName evidence="2">Uncharacterized protein</fullName>
    </submittedName>
</protein>
<feature type="compositionally biased region" description="Basic and acidic residues" evidence="1">
    <location>
        <begin position="60"/>
        <end position="72"/>
    </location>
</feature>
<name>G0PL68_CAEBE</name>
<feature type="region of interest" description="Disordered" evidence="1">
    <location>
        <begin position="45"/>
        <end position="101"/>
    </location>
</feature>
<gene>
    <name evidence="2" type="ORF">CAEBREN_24724</name>
</gene>
<feature type="compositionally biased region" description="Acidic residues" evidence="1">
    <location>
        <begin position="73"/>
        <end position="85"/>
    </location>
</feature>
<organism evidence="3">
    <name type="scientific">Caenorhabditis brenneri</name>
    <name type="common">Nematode worm</name>
    <dbReference type="NCBI Taxonomy" id="135651"/>
    <lineage>
        <taxon>Eukaryota</taxon>
        <taxon>Metazoa</taxon>
        <taxon>Ecdysozoa</taxon>
        <taxon>Nematoda</taxon>
        <taxon>Chromadorea</taxon>
        <taxon>Rhabditida</taxon>
        <taxon>Rhabditina</taxon>
        <taxon>Rhabditomorpha</taxon>
        <taxon>Rhabditoidea</taxon>
        <taxon>Rhabditidae</taxon>
        <taxon>Peloderinae</taxon>
        <taxon>Caenorhabditis</taxon>
    </lineage>
</organism>
<dbReference type="HOGENOM" id="CLU_2294145_0_0_1"/>
<dbReference type="AlphaFoldDB" id="G0PL68"/>
<evidence type="ECO:0000256" key="1">
    <source>
        <dbReference type="SAM" id="MobiDB-lite"/>
    </source>
</evidence>
<sequence>MGEEPMELIRMVYEEFITPPRSMWYLEDELIGMGKNWSEKIISLSRSQAVRRATNDDDDRDGRDDVNNKDDNNENDDGEDSEDSEGDKSEDGDGSCWSKSE</sequence>
<keyword evidence="3" id="KW-1185">Reference proteome</keyword>
<evidence type="ECO:0000313" key="2">
    <source>
        <dbReference type="EMBL" id="EGT34095.1"/>
    </source>
</evidence>
<reference evidence="3" key="1">
    <citation type="submission" date="2011-07" db="EMBL/GenBank/DDBJ databases">
        <authorList>
            <consortium name="Caenorhabditis brenneri Sequencing and Analysis Consortium"/>
            <person name="Wilson R.K."/>
        </authorList>
    </citation>
    <scope>NUCLEOTIDE SEQUENCE [LARGE SCALE GENOMIC DNA]</scope>
    <source>
        <strain evidence="3">PB2801</strain>
    </source>
</reference>
<proteinExistence type="predicted"/>
<evidence type="ECO:0000313" key="3">
    <source>
        <dbReference type="Proteomes" id="UP000008068"/>
    </source>
</evidence>
<accession>G0PL68</accession>
<dbReference type="EMBL" id="GL381018">
    <property type="protein sequence ID" value="EGT34095.1"/>
    <property type="molecule type" value="Genomic_DNA"/>
</dbReference>
<dbReference type="InParanoid" id="G0PL68"/>
<dbReference type="Proteomes" id="UP000008068">
    <property type="component" value="Unassembled WGS sequence"/>
</dbReference>